<dbReference type="AlphaFoldDB" id="A0A0F4PJU2"/>
<protein>
    <recommendedName>
        <fullName evidence="1">EfeO-type cupredoxin-like domain-containing protein</fullName>
    </recommendedName>
</protein>
<evidence type="ECO:0000313" key="2">
    <source>
        <dbReference type="EMBL" id="KJZ00293.1"/>
    </source>
</evidence>
<comment type="caution">
    <text evidence="2">The sequence shown here is derived from an EMBL/GenBank/DDBJ whole genome shotgun (WGS) entry which is preliminary data.</text>
</comment>
<dbReference type="SUPFAM" id="SSF49503">
    <property type="entry name" value="Cupredoxins"/>
    <property type="match status" value="1"/>
</dbReference>
<dbReference type="RefSeq" id="WP_045980130.1">
    <property type="nucleotide sequence ID" value="NZ_JXXY01000015.1"/>
</dbReference>
<sequence>MQRLIWIMLLLSLPAKAELKEFHLTLKNHLFYPSRLEIPAGEKVRLLVSNHDATPEEFDSFDLNREKVLFPGRVNVIFIGPLAPGEYAFFGEFSPDTARGVVIVKGPQEGQ</sequence>
<feature type="domain" description="EfeO-type cupredoxin-like" evidence="1">
    <location>
        <begin position="4"/>
        <end position="104"/>
    </location>
</feature>
<keyword evidence="3" id="KW-1185">Reference proteome</keyword>
<dbReference type="GeneID" id="58228070"/>
<accession>A0A0F4PJU2</accession>
<gene>
    <name evidence="2" type="ORF">TW72_06165</name>
</gene>
<evidence type="ECO:0000259" key="1">
    <source>
        <dbReference type="Pfam" id="PF13473"/>
    </source>
</evidence>
<dbReference type="Pfam" id="PF13473">
    <property type="entry name" value="Cupredoxin_1"/>
    <property type="match status" value="1"/>
</dbReference>
<dbReference type="InterPro" id="IPR028096">
    <property type="entry name" value="EfeO_Cupredoxin"/>
</dbReference>
<dbReference type="InterPro" id="IPR008972">
    <property type="entry name" value="Cupredoxin"/>
</dbReference>
<name>A0A0F4PJU2_9GAMM</name>
<dbReference type="eggNOG" id="COG4633">
    <property type="taxonomic scope" value="Bacteria"/>
</dbReference>
<dbReference type="EMBL" id="JXXZ01000006">
    <property type="protein sequence ID" value="KJZ00293.1"/>
    <property type="molecule type" value="Genomic_DNA"/>
</dbReference>
<dbReference type="PATRIC" id="fig|151081.8.peg.3018"/>
<reference evidence="2 3" key="1">
    <citation type="journal article" date="2015" name="BMC Genomics">
        <title>Genome mining reveals unlocked bioactive potential of marine Gram-negative bacteria.</title>
        <authorList>
            <person name="Machado H."/>
            <person name="Sonnenschein E.C."/>
            <person name="Melchiorsen J."/>
            <person name="Gram L."/>
        </authorList>
    </citation>
    <scope>NUCLEOTIDE SEQUENCE [LARGE SCALE GENOMIC DNA]</scope>
    <source>
        <strain evidence="2 3">S3137</strain>
    </source>
</reference>
<dbReference type="Gene3D" id="2.60.40.420">
    <property type="entry name" value="Cupredoxins - blue copper proteins"/>
    <property type="match status" value="1"/>
</dbReference>
<dbReference type="Proteomes" id="UP000033664">
    <property type="component" value="Unassembled WGS sequence"/>
</dbReference>
<dbReference type="OrthoDB" id="5958460at2"/>
<organism evidence="2 3">
    <name type="scientific">Pseudoalteromonas ruthenica</name>
    <dbReference type="NCBI Taxonomy" id="151081"/>
    <lineage>
        <taxon>Bacteria</taxon>
        <taxon>Pseudomonadati</taxon>
        <taxon>Pseudomonadota</taxon>
        <taxon>Gammaproteobacteria</taxon>
        <taxon>Alteromonadales</taxon>
        <taxon>Pseudoalteromonadaceae</taxon>
        <taxon>Pseudoalteromonas</taxon>
    </lineage>
</organism>
<evidence type="ECO:0000313" key="3">
    <source>
        <dbReference type="Proteomes" id="UP000033664"/>
    </source>
</evidence>
<proteinExistence type="predicted"/>